<proteinExistence type="inferred from homology"/>
<keyword evidence="3" id="KW-0238">DNA-binding</keyword>
<dbReference type="SUPFAM" id="SSF54373">
    <property type="entry name" value="FAD-linked reductases, C-terminal domain"/>
    <property type="match status" value="1"/>
</dbReference>
<dbReference type="GO" id="GO:0006338">
    <property type="term" value="P:chromatin remodeling"/>
    <property type="evidence" value="ECO:0007669"/>
    <property type="project" value="TreeGrafter"/>
</dbReference>
<dbReference type="GO" id="GO:0003682">
    <property type="term" value="F:chromatin binding"/>
    <property type="evidence" value="ECO:0007669"/>
    <property type="project" value="TreeGrafter"/>
</dbReference>
<evidence type="ECO:0000259" key="5">
    <source>
        <dbReference type="PROSITE" id="PS50118"/>
    </source>
</evidence>
<feature type="region of interest" description="Disordered" evidence="4">
    <location>
        <begin position="101"/>
        <end position="126"/>
    </location>
</feature>
<dbReference type="SUPFAM" id="SSF46689">
    <property type="entry name" value="Homeodomain-like"/>
    <property type="match status" value="1"/>
</dbReference>
<dbReference type="InterPro" id="IPR036388">
    <property type="entry name" value="WH-like_DNA-bd_sf"/>
</dbReference>
<dbReference type="FunFam" id="1.10.10.10:FF:000064">
    <property type="entry name" value="Lysine-specific histone demethylase 1A"/>
    <property type="match status" value="1"/>
</dbReference>
<feature type="domain" description="HMG box" evidence="5">
    <location>
        <begin position="1005"/>
        <end position="1085"/>
    </location>
</feature>
<evidence type="ECO:0000313" key="7">
    <source>
        <dbReference type="EMBL" id="KZZ87584.1"/>
    </source>
</evidence>
<reference evidence="7 8" key="1">
    <citation type="journal article" date="2016" name="Genome Biol. Evol.">
        <title>Divergent and convergent evolution of fungal pathogenicity.</title>
        <authorList>
            <person name="Shang Y."/>
            <person name="Xiao G."/>
            <person name="Zheng P."/>
            <person name="Cen K."/>
            <person name="Zhan S."/>
            <person name="Wang C."/>
        </authorList>
    </citation>
    <scope>NUCLEOTIDE SEQUENCE [LARGE SCALE GENOMIC DNA]</scope>
    <source>
        <strain evidence="7 8">ARSEF 7405</strain>
    </source>
</reference>
<dbReference type="InterPro" id="IPR002937">
    <property type="entry name" value="Amino_oxidase"/>
</dbReference>
<feature type="region of interest" description="Disordered" evidence="4">
    <location>
        <begin position="65"/>
        <end position="85"/>
    </location>
</feature>
<dbReference type="EMBL" id="AZGZ01000032">
    <property type="protein sequence ID" value="KZZ87584.1"/>
    <property type="molecule type" value="Genomic_DNA"/>
</dbReference>
<dbReference type="Proteomes" id="UP000242877">
    <property type="component" value="Unassembled WGS sequence"/>
</dbReference>
<dbReference type="Pfam" id="PF13450">
    <property type="entry name" value="NAD_binding_8"/>
    <property type="match status" value="1"/>
</dbReference>
<dbReference type="Gene3D" id="1.10.10.10">
    <property type="entry name" value="Winged helix-like DNA-binding domain superfamily/Winged helix DNA-binding domain"/>
    <property type="match status" value="1"/>
</dbReference>
<dbReference type="SUPFAM" id="SSF51905">
    <property type="entry name" value="FAD/NAD(P)-binding domain"/>
    <property type="match status" value="1"/>
</dbReference>
<keyword evidence="3" id="KW-0539">Nucleus</keyword>
<name>A0A167VIP8_9EURO</name>
<dbReference type="Pfam" id="PF04433">
    <property type="entry name" value="SWIRM"/>
    <property type="match status" value="1"/>
</dbReference>
<feature type="region of interest" description="Disordered" evidence="4">
    <location>
        <begin position="179"/>
        <end position="202"/>
    </location>
</feature>
<organism evidence="7 8">
    <name type="scientific">Ascosphaera apis ARSEF 7405</name>
    <dbReference type="NCBI Taxonomy" id="392613"/>
    <lineage>
        <taxon>Eukaryota</taxon>
        <taxon>Fungi</taxon>
        <taxon>Dikarya</taxon>
        <taxon>Ascomycota</taxon>
        <taxon>Pezizomycotina</taxon>
        <taxon>Eurotiomycetes</taxon>
        <taxon>Eurotiomycetidae</taxon>
        <taxon>Onygenales</taxon>
        <taxon>Ascosphaeraceae</taxon>
        <taxon>Ascosphaera</taxon>
    </lineage>
</organism>
<dbReference type="InterPro" id="IPR009057">
    <property type="entry name" value="Homeodomain-like_sf"/>
</dbReference>
<feature type="compositionally biased region" description="Polar residues" evidence="4">
    <location>
        <begin position="101"/>
        <end position="112"/>
    </location>
</feature>
<dbReference type="InterPro" id="IPR036910">
    <property type="entry name" value="HMG_box_dom_sf"/>
</dbReference>
<feature type="compositionally biased region" description="Low complexity" evidence="4">
    <location>
        <begin position="71"/>
        <end position="82"/>
    </location>
</feature>
<dbReference type="SUPFAM" id="SSF47095">
    <property type="entry name" value="HMG-box"/>
    <property type="match status" value="1"/>
</dbReference>
<dbReference type="PROSITE" id="PS50934">
    <property type="entry name" value="SWIRM"/>
    <property type="match status" value="1"/>
</dbReference>
<dbReference type="GO" id="GO:0050660">
    <property type="term" value="F:flavin adenine dinucleotide binding"/>
    <property type="evidence" value="ECO:0007669"/>
    <property type="project" value="TreeGrafter"/>
</dbReference>
<dbReference type="Pfam" id="PF01593">
    <property type="entry name" value="Amino_oxidase"/>
    <property type="match status" value="1"/>
</dbReference>
<evidence type="ECO:0000256" key="3">
    <source>
        <dbReference type="PROSITE-ProRule" id="PRU00267"/>
    </source>
</evidence>
<feature type="domain" description="SWIRM" evidence="6">
    <location>
        <begin position="234"/>
        <end position="329"/>
    </location>
</feature>
<dbReference type="Gene3D" id="1.10.30.10">
    <property type="entry name" value="High mobility group box domain"/>
    <property type="match status" value="1"/>
</dbReference>
<dbReference type="PROSITE" id="PS50118">
    <property type="entry name" value="HMG_BOX_2"/>
    <property type="match status" value="1"/>
</dbReference>
<dbReference type="Gene3D" id="3.90.660.10">
    <property type="match status" value="1"/>
</dbReference>
<dbReference type="GO" id="GO:0005634">
    <property type="term" value="C:nucleus"/>
    <property type="evidence" value="ECO:0007669"/>
    <property type="project" value="UniProtKB-UniRule"/>
</dbReference>
<feature type="DNA-binding region" description="HMG box" evidence="3">
    <location>
        <begin position="1005"/>
        <end position="1085"/>
    </location>
</feature>
<evidence type="ECO:0000256" key="4">
    <source>
        <dbReference type="SAM" id="MobiDB-lite"/>
    </source>
</evidence>
<gene>
    <name evidence="7" type="ORF">AAP_05495</name>
</gene>
<sequence>MVMNDQSSLQTVFPVAVNPTCPPSNVGEVELEFHESIVDTGTSNVSLRDGPAGLPMTTGVNILGKSHHQQQQHQLQQQGQRQTSLHPVLDKTRLLRNRTGNVTHSVGPTENMSFGHRLPPQGKIPGPGVTGITTTTRQLDSNETNKGVGAKSPIQLKNEIIEPSPPISNINVKSRFSRAISTPDPHSSNKSQEHQRTVDSTSSFTATNSFLYTKVRPKSSIPADISQEEYAQQCIEAAHASRLNPYALHKNEQELLQDHLCHLHVTAYLNIRNAILRLWTRNPMVSVTQEEALGCVRDARWMPLATFAYDWLVRNGYINFGCVEITRQFTVAPKRGRRKEAPAIVVVGAGMAGLGAARQLQGLFKHYDYATDKKVMVFEGRRRLGGRIYSQPLCSKGTNEWLPNNMIPTAEAGAHIVVGFDHGNPLDAIIRAQLALRYHSLRDVENFYDIDGTPVDESTDKMVENLYNDVLERAGAYRRKSIIEKPAEGDHDLINFGRDTFANDGLTIKQYEDAKISGAEGRLLPLKRNRRGYSHKIGDVETSSTSSNAKATAEQSAAKAALKLGWPLVPGCSTRETLNLDELAHEPGQTLGAVMDEAIHQYQDLLPLTPQHMRLFNWHYANLEYACGVNLDKLDLAEWDQDMGNEFEGLHAQITGGYQQVPRALWALPSKLDLRTNKAIKEVHYDPKSADGKGTIICEDGEVVHANKILITVPLGVLKDQSIKFVPPLPDWKQNAINRLGYGTMNKVILVFEKPFWDVNHDIFGILQDSVVKDSLSQSDYATNRGKFFLIWNCIKTSGLPVLIALMAGDTAYQAEKSSDAVILSEVMSSLRNVFKNVAVPDPVETIITRWGLDRFARGTYSHVAAGSLPGDYDLIAKPVGNLFFAGEATCGTHPATVHGAYISGLRAASEIVESVVGPIPVPDPLVLPRKGGPSAETSLGPEQVAAGRKRKIAGLEKEEYTTGGHTVPSSSSTPSTISSVRSLYDTAMQDAVTAEIGPKPIMPKKLPLNPFLLYQKFYWGKAREFADRLKQEGSGNAKATASRDEVRVSLGSMWRNEKEEIKKPYLDQILRHRVTNDQIMTKYRADLIEWQEKSEEVRQRWMTEHPFERFEDTFAKMGGKVSI</sequence>
<evidence type="ECO:0000259" key="6">
    <source>
        <dbReference type="PROSITE" id="PS50934"/>
    </source>
</evidence>
<dbReference type="GO" id="GO:0016491">
    <property type="term" value="F:oxidoreductase activity"/>
    <property type="evidence" value="ECO:0007669"/>
    <property type="project" value="UniProtKB-KW"/>
</dbReference>
<accession>A0A167VIP8</accession>
<dbReference type="GO" id="GO:0010468">
    <property type="term" value="P:regulation of gene expression"/>
    <property type="evidence" value="ECO:0007669"/>
    <property type="project" value="UniProtKB-ARBA"/>
</dbReference>
<dbReference type="InterPro" id="IPR036188">
    <property type="entry name" value="FAD/NAD-bd_sf"/>
</dbReference>
<dbReference type="PANTHER" id="PTHR10742:SF386">
    <property type="entry name" value="LYSINE-SPECIFIC HISTONE DEMETHYLASE 1A"/>
    <property type="match status" value="1"/>
</dbReference>
<dbReference type="AlphaFoldDB" id="A0A167VIP8"/>
<keyword evidence="2" id="KW-0560">Oxidoreductase</keyword>
<evidence type="ECO:0000256" key="2">
    <source>
        <dbReference type="ARBA" id="ARBA00023002"/>
    </source>
</evidence>
<keyword evidence="8" id="KW-1185">Reference proteome</keyword>
<protein>
    <submittedName>
        <fullName evidence="7">Anon-37Cs-like protein</fullName>
    </submittedName>
</protein>
<dbReference type="InterPro" id="IPR050281">
    <property type="entry name" value="Flavin_monoamine_oxidase"/>
</dbReference>
<dbReference type="GO" id="GO:0003677">
    <property type="term" value="F:DNA binding"/>
    <property type="evidence" value="ECO:0007669"/>
    <property type="project" value="UniProtKB-UniRule"/>
</dbReference>
<comment type="caution">
    <text evidence="7">The sequence shown here is derived from an EMBL/GenBank/DDBJ whole genome shotgun (WGS) entry which is preliminary data.</text>
</comment>
<dbReference type="Gene3D" id="3.50.50.60">
    <property type="entry name" value="FAD/NAD(P)-binding domain"/>
    <property type="match status" value="2"/>
</dbReference>
<dbReference type="VEuPathDB" id="FungiDB:AAP_05495"/>
<evidence type="ECO:0000313" key="8">
    <source>
        <dbReference type="Proteomes" id="UP000242877"/>
    </source>
</evidence>
<comment type="similarity">
    <text evidence="1">Belongs to the flavin monoamine oxidase family.</text>
</comment>
<dbReference type="PANTHER" id="PTHR10742">
    <property type="entry name" value="FLAVIN MONOAMINE OXIDASE"/>
    <property type="match status" value="1"/>
</dbReference>
<evidence type="ECO:0000256" key="1">
    <source>
        <dbReference type="ARBA" id="ARBA00005995"/>
    </source>
</evidence>
<dbReference type="OrthoDB" id="9982100at2759"/>
<dbReference type="InterPro" id="IPR007526">
    <property type="entry name" value="SWIRM"/>
</dbReference>
<dbReference type="InterPro" id="IPR009071">
    <property type="entry name" value="HMG_box_dom"/>
</dbReference>